<dbReference type="CDD" id="cd16454">
    <property type="entry name" value="RING-H2_PA-TM-RING"/>
    <property type="match status" value="1"/>
</dbReference>
<dbReference type="EMBL" id="PTQR01000060">
    <property type="protein sequence ID" value="TKX22780.1"/>
    <property type="molecule type" value="Genomic_DNA"/>
</dbReference>
<name>A0A4U7B1A6_9PEZI</name>
<comment type="caution">
    <text evidence="7">The sequence shown here is derived from an EMBL/GenBank/DDBJ whole genome shotgun (WGS) entry which is preliminary data.</text>
</comment>
<dbReference type="Gene3D" id="3.30.40.10">
    <property type="entry name" value="Zinc/RING finger domain, C3HC4 (zinc finger)"/>
    <property type="match status" value="1"/>
</dbReference>
<feature type="region of interest" description="Disordered" evidence="5">
    <location>
        <begin position="393"/>
        <end position="421"/>
    </location>
</feature>
<dbReference type="InterPro" id="IPR001841">
    <property type="entry name" value="Znf_RING"/>
</dbReference>
<keyword evidence="3" id="KW-0862">Zinc</keyword>
<evidence type="ECO:0000256" key="5">
    <source>
        <dbReference type="SAM" id="MobiDB-lite"/>
    </source>
</evidence>
<proteinExistence type="predicted"/>
<keyword evidence="1" id="KW-0479">Metal-binding</keyword>
<evidence type="ECO:0000256" key="4">
    <source>
        <dbReference type="PROSITE-ProRule" id="PRU00175"/>
    </source>
</evidence>
<dbReference type="PROSITE" id="PS50089">
    <property type="entry name" value="ZF_RING_2"/>
    <property type="match status" value="1"/>
</dbReference>
<accession>A0A4U7B1A6</accession>
<reference evidence="7 8" key="1">
    <citation type="submission" date="2018-02" db="EMBL/GenBank/DDBJ databases">
        <title>Draft genome sequences of Elsinoe sp., causing black scab on jojoba.</title>
        <authorList>
            <person name="Stodart B."/>
            <person name="Jeffress S."/>
            <person name="Ash G."/>
            <person name="Arun Chinnappa K."/>
        </authorList>
    </citation>
    <scope>NUCLEOTIDE SEQUENCE [LARGE SCALE GENOMIC DNA]</scope>
    <source>
        <strain evidence="7 8">Hillstone_2</strain>
    </source>
</reference>
<dbReference type="PANTHER" id="PTHR45931:SF3">
    <property type="entry name" value="RING ZINC FINGER-CONTAINING PROTEIN"/>
    <property type="match status" value="1"/>
</dbReference>
<evidence type="ECO:0000256" key="3">
    <source>
        <dbReference type="ARBA" id="ARBA00022833"/>
    </source>
</evidence>
<evidence type="ECO:0000313" key="8">
    <source>
        <dbReference type="Proteomes" id="UP000308133"/>
    </source>
</evidence>
<sequence length="421" mass="46715">MPLTEAQQLAVRNSGYGDMILVKDVDTPQVVVVIWPRPEDARNESNDHLVVASVNWKRKGDSHLGYVIDGNKCEAHGNAHFWSQLSTIVSTADTLRTIDESAEGELFSGVTVRNLETICSEAAVLLLNPSSQEVRNTLFDGECPVEECVNGFLYFDRISMYFSSEKVEEIEFQEPNYVKVVNQNVCSTCTGSAASNKYANFLDDWVCGEGRSAERLWRYVLRINIALVEAGHPKPPFDPRAWGFGEDFLTLVGPDRGWTDDWDHQPPTSEMDSDEAEDDGDSENHVDEDEDDMDDESMDEQDDDEDDSEYEDINDFPLETAVPQETVDALPSGPAGKGGQSCLVCVMEMKAEDIAATLPCRHAFHKDCLAPWLLHAGTCPACRRALPKKVEPCDIAQPTDQVQRTDQGLGRAEQEDTAEGA</sequence>
<evidence type="ECO:0000256" key="2">
    <source>
        <dbReference type="ARBA" id="ARBA00022771"/>
    </source>
</evidence>
<dbReference type="InterPro" id="IPR013083">
    <property type="entry name" value="Znf_RING/FYVE/PHD"/>
</dbReference>
<organism evidence="7 8">
    <name type="scientific">Elsinoe australis</name>
    <dbReference type="NCBI Taxonomy" id="40998"/>
    <lineage>
        <taxon>Eukaryota</taxon>
        <taxon>Fungi</taxon>
        <taxon>Dikarya</taxon>
        <taxon>Ascomycota</taxon>
        <taxon>Pezizomycotina</taxon>
        <taxon>Dothideomycetes</taxon>
        <taxon>Dothideomycetidae</taxon>
        <taxon>Myriangiales</taxon>
        <taxon>Elsinoaceae</taxon>
        <taxon>Elsinoe</taxon>
    </lineage>
</organism>
<dbReference type="GO" id="GO:0005634">
    <property type="term" value="C:nucleus"/>
    <property type="evidence" value="ECO:0007669"/>
    <property type="project" value="TreeGrafter"/>
</dbReference>
<dbReference type="Pfam" id="PF13639">
    <property type="entry name" value="zf-RING_2"/>
    <property type="match status" value="1"/>
</dbReference>
<evidence type="ECO:0000313" key="7">
    <source>
        <dbReference type="EMBL" id="TKX22780.1"/>
    </source>
</evidence>
<dbReference type="InterPro" id="IPR051834">
    <property type="entry name" value="RING_finger_E3_ligase"/>
</dbReference>
<dbReference type="GO" id="GO:0006511">
    <property type="term" value="P:ubiquitin-dependent protein catabolic process"/>
    <property type="evidence" value="ECO:0007669"/>
    <property type="project" value="TreeGrafter"/>
</dbReference>
<dbReference type="SMART" id="SM00184">
    <property type="entry name" value="RING"/>
    <property type="match status" value="1"/>
</dbReference>
<feature type="compositionally biased region" description="Acidic residues" evidence="5">
    <location>
        <begin position="271"/>
        <end position="311"/>
    </location>
</feature>
<dbReference type="SUPFAM" id="SSF57850">
    <property type="entry name" value="RING/U-box"/>
    <property type="match status" value="1"/>
</dbReference>
<gene>
    <name evidence="7" type="ORF">C1H76_4814</name>
</gene>
<dbReference type="AlphaFoldDB" id="A0A4U7B1A6"/>
<dbReference type="Proteomes" id="UP000308133">
    <property type="component" value="Unassembled WGS sequence"/>
</dbReference>
<keyword evidence="2 4" id="KW-0863">Zinc-finger</keyword>
<dbReference type="GO" id="GO:0008270">
    <property type="term" value="F:zinc ion binding"/>
    <property type="evidence" value="ECO:0007669"/>
    <property type="project" value="UniProtKB-KW"/>
</dbReference>
<dbReference type="GO" id="GO:0061630">
    <property type="term" value="F:ubiquitin protein ligase activity"/>
    <property type="evidence" value="ECO:0007669"/>
    <property type="project" value="TreeGrafter"/>
</dbReference>
<feature type="region of interest" description="Disordered" evidence="5">
    <location>
        <begin position="256"/>
        <end position="311"/>
    </location>
</feature>
<protein>
    <submittedName>
        <fullName evidence="7">Ring finger domain-containing protein 4</fullName>
    </submittedName>
</protein>
<evidence type="ECO:0000259" key="6">
    <source>
        <dbReference type="PROSITE" id="PS50089"/>
    </source>
</evidence>
<evidence type="ECO:0000256" key="1">
    <source>
        <dbReference type="ARBA" id="ARBA00022723"/>
    </source>
</evidence>
<dbReference type="PANTHER" id="PTHR45931">
    <property type="entry name" value="SI:CH211-59O9.10"/>
    <property type="match status" value="1"/>
</dbReference>
<feature type="domain" description="RING-type" evidence="6">
    <location>
        <begin position="342"/>
        <end position="383"/>
    </location>
</feature>